<feature type="region of interest" description="Disordered" evidence="1">
    <location>
        <begin position="1"/>
        <end position="37"/>
    </location>
</feature>
<gene>
    <name evidence="3" type="ORF">E1263_07390</name>
</gene>
<dbReference type="SUPFAM" id="SSF52777">
    <property type="entry name" value="CoA-dependent acyltransferases"/>
    <property type="match status" value="2"/>
</dbReference>
<dbReference type="AlphaFoldDB" id="A0A4R4ZT96"/>
<evidence type="ECO:0000313" key="4">
    <source>
        <dbReference type="Proteomes" id="UP000295124"/>
    </source>
</evidence>
<dbReference type="PANTHER" id="PTHR45527:SF1">
    <property type="entry name" value="FATTY ACID SYNTHASE"/>
    <property type="match status" value="1"/>
</dbReference>
<evidence type="ECO:0000259" key="2">
    <source>
        <dbReference type="Pfam" id="PF00668"/>
    </source>
</evidence>
<protein>
    <recommendedName>
        <fullName evidence="2">Condensation domain-containing protein</fullName>
    </recommendedName>
</protein>
<evidence type="ECO:0000256" key="1">
    <source>
        <dbReference type="SAM" id="MobiDB-lite"/>
    </source>
</evidence>
<dbReference type="OrthoDB" id="2472181at2"/>
<dbReference type="GO" id="GO:0008610">
    <property type="term" value="P:lipid biosynthetic process"/>
    <property type="evidence" value="ECO:0007669"/>
    <property type="project" value="UniProtKB-ARBA"/>
</dbReference>
<dbReference type="InterPro" id="IPR023213">
    <property type="entry name" value="CAT-like_dom_sf"/>
</dbReference>
<proteinExistence type="predicted"/>
<dbReference type="GO" id="GO:0031177">
    <property type="term" value="F:phosphopantetheine binding"/>
    <property type="evidence" value="ECO:0007669"/>
    <property type="project" value="TreeGrafter"/>
</dbReference>
<dbReference type="RefSeq" id="WP_132166416.1">
    <property type="nucleotide sequence ID" value="NZ_SMKX01000014.1"/>
</dbReference>
<keyword evidence="4" id="KW-1185">Reference proteome</keyword>
<dbReference type="Pfam" id="PF00668">
    <property type="entry name" value="Condensation"/>
    <property type="match status" value="1"/>
</dbReference>
<dbReference type="GO" id="GO:0009239">
    <property type="term" value="P:enterobactin biosynthetic process"/>
    <property type="evidence" value="ECO:0007669"/>
    <property type="project" value="TreeGrafter"/>
</dbReference>
<name>A0A4R4ZT96_9ACTN</name>
<dbReference type="GO" id="GO:0005829">
    <property type="term" value="C:cytosol"/>
    <property type="evidence" value="ECO:0007669"/>
    <property type="project" value="TreeGrafter"/>
</dbReference>
<dbReference type="EMBL" id="SMKX01000014">
    <property type="protein sequence ID" value="TDD61516.1"/>
    <property type="molecule type" value="Genomic_DNA"/>
</dbReference>
<sequence length="457" mass="50030">MTSPGHDSATDSRPPGGPTYTSFNQRTRIEQYRRPTPVRKPPVTFGLRISGAFDVGALQAALNVIGRRHDGLRQFFPAGTDSCFAACVSRTEFEWPLQVLNLAEGGDSRCAEDLLSAELGKPFDLDAPPLVRAVVCQLPNRCLVGFSADHVVFDGQSVSVFLDELSTAYRYHLVHRSPGVSERTADWGQAAFALEEDRFLRTSRAEESLQFWEGRWRASDHLVASPSRGSGTSEATAAEMKHSAVSHSADEVAAAMSRHRDHVATPFMLITAALVSALQERGDACAPDLLITVSGRSTAAANRAIGYFINRILFSLPVSPGPGFGEVIKQTQAELFAVLKNSKIPYQYLAERIVSHRVDDILGTRSILLTQYRHQRAPVIPGVEVEFFWIDTDADPSHNDRLALELVEDAPGGGFELVSTYNASVYEPAMIEDLMAHISERIVPEKSRILGRAEGGQ</sequence>
<dbReference type="Proteomes" id="UP000295124">
    <property type="component" value="Unassembled WGS sequence"/>
</dbReference>
<organism evidence="3 4">
    <name type="scientific">Kribbella antibiotica</name>
    <dbReference type="NCBI Taxonomy" id="190195"/>
    <lineage>
        <taxon>Bacteria</taxon>
        <taxon>Bacillati</taxon>
        <taxon>Actinomycetota</taxon>
        <taxon>Actinomycetes</taxon>
        <taxon>Propionibacteriales</taxon>
        <taxon>Kribbellaceae</taxon>
        <taxon>Kribbella</taxon>
    </lineage>
</organism>
<reference evidence="3 4" key="1">
    <citation type="submission" date="2019-03" db="EMBL/GenBank/DDBJ databases">
        <title>Draft genome sequences of novel Actinobacteria.</title>
        <authorList>
            <person name="Sahin N."/>
            <person name="Ay H."/>
            <person name="Saygin H."/>
        </authorList>
    </citation>
    <scope>NUCLEOTIDE SEQUENCE [LARGE SCALE GENOMIC DNA]</scope>
    <source>
        <strain evidence="3 4">JCM 13523</strain>
    </source>
</reference>
<dbReference type="GO" id="GO:0043041">
    <property type="term" value="P:amino acid activation for nonribosomal peptide biosynthetic process"/>
    <property type="evidence" value="ECO:0007669"/>
    <property type="project" value="TreeGrafter"/>
</dbReference>
<accession>A0A4R4ZT96</accession>
<feature type="domain" description="Condensation" evidence="2">
    <location>
        <begin position="46"/>
        <end position="440"/>
    </location>
</feature>
<dbReference type="PANTHER" id="PTHR45527">
    <property type="entry name" value="NONRIBOSOMAL PEPTIDE SYNTHETASE"/>
    <property type="match status" value="1"/>
</dbReference>
<comment type="caution">
    <text evidence="3">The sequence shown here is derived from an EMBL/GenBank/DDBJ whole genome shotgun (WGS) entry which is preliminary data.</text>
</comment>
<dbReference type="Gene3D" id="3.30.559.30">
    <property type="entry name" value="Nonribosomal peptide synthetase, condensation domain"/>
    <property type="match status" value="1"/>
</dbReference>
<dbReference type="InterPro" id="IPR001242">
    <property type="entry name" value="Condensation_dom"/>
</dbReference>
<dbReference type="Gene3D" id="3.30.559.10">
    <property type="entry name" value="Chloramphenicol acetyltransferase-like domain"/>
    <property type="match status" value="1"/>
</dbReference>
<dbReference type="GO" id="GO:0009366">
    <property type="term" value="C:enterobactin synthetase complex"/>
    <property type="evidence" value="ECO:0007669"/>
    <property type="project" value="TreeGrafter"/>
</dbReference>
<dbReference type="GO" id="GO:0047527">
    <property type="term" value="F:2,3-dihydroxybenzoate-serine ligase activity"/>
    <property type="evidence" value="ECO:0007669"/>
    <property type="project" value="TreeGrafter"/>
</dbReference>
<evidence type="ECO:0000313" key="3">
    <source>
        <dbReference type="EMBL" id="TDD61516.1"/>
    </source>
</evidence>